<gene>
    <name evidence="4" type="primary">I1RIY9</name>
</gene>
<evidence type="ECO:0000256" key="1">
    <source>
        <dbReference type="ARBA" id="ARBA00004685"/>
    </source>
</evidence>
<accession>A0A5K1JZG3</accession>
<dbReference type="AlphaFoldDB" id="A0A5K1JZG3"/>
<evidence type="ECO:0000313" key="4">
    <source>
        <dbReference type="EMBL" id="VWO98142.1"/>
    </source>
</evidence>
<organism evidence="4">
    <name type="scientific">Ganoderma boninense</name>
    <dbReference type="NCBI Taxonomy" id="34458"/>
    <lineage>
        <taxon>Eukaryota</taxon>
        <taxon>Fungi</taxon>
        <taxon>Dikarya</taxon>
        <taxon>Basidiomycota</taxon>
        <taxon>Agaricomycotina</taxon>
        <taxon>Agaricomycetes</taxon>
        <taxon>Polyporales</taxon>
        <taxon>Polyporaceae</taxon>
        <taxon>Ganoderma</taxon>
    </lineage>
</organism>
<dbReference type="PANTHER" id="PTHR33365">
    <property type="entry name" value="YALI0B05434P"/>
    <property type="match status" value="1"/>
</dbReference>
<name>A0A5K1JZG3_9APHY</name>
<protein>
    <submittedName>
        <fullName evidence="4">Zn(2)-C6 fungal-type domain-containing protein</fullName>
    </submittedName>
</protein>
<evidence type="ECO:0000256" key="2">
    <source>
        <dbReference type="ARBA" id="ARBA00023002"/>
    </source>
</evidence>
<dbReference type="InterPro" id="IPR021765">
    <property type="entry name" value="UstYa-like"/>
</dbReference>
<dbReference type="EMBL" id="LR726755">
    <property type="protein sequence ID" value="VWO98142.1"/>
    <property type="molecule type" value="Genomic_DNA"/>
</dbReference>
<evidence type="ECO:0000256" key="3">
    <source>
        <dbReference type="ARBA" id="ARBA00035112"/>
    </source>
</evidence>
<dbReference type="GO" id="GO:0016491">
    <property type="term" value="F:oxidoreductase activity"/>
    <property type="evidence" value="ECO:0007669"/>
    <property type="project" value="UniProtKB-KW"/>
</dbReference>
<comment type="similarity">
    <text evidence="3">Belongs to the ustYa family.</text>
</comment>
<dbReference type="Pfam" id="PF11807">
    <property type="entry name" value="UstYa"/>
    <property type="match status" value="1"/>
</dbReference>
<dbReference type="PANTHER" id="PTHR33365:SF11">
    <property type="entry name" value="TAT PATHWAY SIGNAL SEQUENCE"/>
    <property type="match status" value="1"/>
</dbReference>
<reference evidence="4" key="1">
    <citation type="submission" date="2019-10" db="EMBL/GenBank/DDBJ databases">
        <authorList>
            <person name="Nor Muhammad N."/>
        </authorList>
    </citation>
    <scope>NUCLEOTIDE SEQUENCE</scope>
</reference>
<comment type="pathway">
    <text evidence="1">Mycotoxin biosynthesis.</text>
</comment>
<keyword evidence="2" id="KW-0560">Oxidoreductase</keyword>
<dbReference type="GO" id="GO:0043386">
    <property type="term" value="P:mycotoxin biosynthetic process"/>
    <property type="evidence" value="ECO:0007669"/>
    <property type="project" value="InterPro"/>
</dbReference>
<sequence>MLAKRTLENTLVALAIVALGLNAMFKFAAWSAIARTQDSKKDNDRTLNIEPRKEVALQFDSWTRYQLDSAQQWAPLFPEGGVIHLGPTRAPYAVSMMHQLRCLDVIRDQLTRPRSERDAEPTRHCLNYVRQMATCRGDLQFDPIQYPHKVNALHPHAVRRCKDWRAVYDAAWKNQQQHRDWLKEHWSNASNGGGESSGLVWSLP</sequence>
<proteinExistence type="inferred from homology"/>